<organism evidence="1 2">
    <name type="scientific">Dendrothele bispora (strain CBS 962.96)</name>
    <dbReference type="NCBI Taxonomy" id="1314807"/>
    <lineage>
        <taxon>Eukaryota</taxon>
        <taxon>Fungi</taxon>
        <taxon>Dikarya</taxon>
        <taxon>Basidiomycota</taxon>
        <taxon>Agaricomycotina</taxon>
        <taxon>Agaricomycetes</taxon>
        <taxon>Agaricomycetidae</taxon>
        <taxon>Agaricales</taxon>
        <taxon>Agaricales incertae sedis</taxon>
        <taxon>Dendrothele</taxon>
    </lineage>
</organism>
<keyword evidence="2" id="KW-1185">Reference proteome</keyword>
<evidence type="ECO:0000313" key="1">
    <source>
        <dbReference type="EMBL" id="THU91359.1"/>
    </source>
</evidence>
<reference evidence="1 2" key="1">
    <citation type="journal article" date="2019" name="Nat. Ecol. Evol.">
        <title>Megaphylogeny resolves global patterns of mushroom evolution.</title>
        <authorList>
            <person name="Varga T."/>
            <person name="Krizsan K."/>
            <person name="Foldi C."/>
            <person name="Dima B."/>
            <person name="Sanchez-Garcia M."/>
            <person name="Sanchez-Ramirez S."/>
            <person name="Szollosi G.J."/>
            <person name="Szarkandi J.G."/>
            <person name="Papp V."/>
            <person name="Albert L."/>
            <person name="Andreopoulos W."/>
            <person name="Angelini C."/>
            <person name="Antonin V."/>
            <person name="Barry K.W."/>
            <person name="Bougher N.L."/>
            <person name="Buchanan P."/>
            <person name="Buyck B."/>
            <person name="Bense V."/>
            <person name="Catcheside P."/>
            <person name="Chovatia M."/>
            <person name="Cooper J."/>
            <person name="Damon W."/>
            <person name="Desjardin D."/>
            <person name="Finy P."/>
            <person name="Geml J."/>
            <person name="Haridas S."/>
            <person name="Hughes K."/>
            <person name="Justo A."/>
            <person name="Karasinski D."/>
            <person name="Kautmanova I."/>
            <person name="Kiss B."/>
            <person name="Kocsube S."/>
            <person name="Kotiranta H."/>
            <person name="LaButti K.M."/>
            <person name="Lechner B.E."/>
            <person name="Liimatainen K."/>
            <person name="Lipzen A."/>
            <person name="Lukacs Z."/>
            <person name="Mihaltcheva S."/>
            <person name="Morgado L.N."/>
            <person name="Niskanen T."/>
            <person name="Noordeloos M.E."/>
            <person name="Ohm R.A."/>
            <person name="Ortiz-Santana B."/>
            <person name="Ovrebo C."/>
            <person name="Racz N."/>
            <person name="Riley R."/>
            <person name="Savchenko A."/>
            <person name="Shiryaev A."/>
            <person name="Soop K."/>
            <person name="Spirin V."/>
            <person name="Szebenyi C."/>
            <person name="Tomsovsky M."/>
            <person name="Tulloss R.E."/>
            <person name="Uehling J."/>
            <person name="Grigoriev I.V."/>
            <person name="Vagvolgyi C."/>
            <person name="Papp T."/>
            <person name="Martin F.M."/>
            <person name="Miettinen O."/>
            <person name="Hibbett D.S."/>
            <person name="Nagy L.G."/>
        </authorList>
    </citation>
    <scope>NUCLEOTIDE SEQUENCE [LARGE SCALE GENOMIC DNA]</scope>
    <source>
        <strain evidence="1 2">CBS 962.96</strain>
    </source>
</reference>
<dbReference type="Proteomes" id="UP000297245">
    <property type="component" value="Unassembled WGS sequence"/>
</dbReference>
<dbReference type="EMBL" id="ML179308">
    <property type="protein sequence ID" value="THU91359.1"/>
    <property type="molecule type" value="Genomic_DNA"/>
</dbReference>
<dbReference type="AlphaFoldDB" id="A0A4S8LPQ3"/>
<protein>
    <submittedName>
        <fullName evidence="1">Uncharacterized protein</fullName>
    </submittedName>
</protein>
<gene>
    <name evidence="1" type="ORF">K435DRAFT_909056</name>
</gene>
<name>A0A4S8LPQ3_DENBC</name>
<accession>A0A4S8LPQ3</accession>
<evidence type="ECO:0000313" key="2">
    <source>
        <dbReference type="Proteomes" id="UP000297245"/>
    </source>
</evidence>
<dbReference type="OrthoDB" id="3191568at2759"/>
<proteinExistence type="predicted"/>
<sequence length="181" mass="19978">MNPYNAWGSGDAQPPSVFGALPFTQQSGMLVYTFSYNTDVTNSIVLGLGNTAQFEVTTESGRYTLLKTPGAGGRAIALVEWGQPPQVEVRDYVVKQPVSSFLRLSQDRSHRIMFYRNRQFTWVPTGNAISVRFSHHTELLARISQNGRAITLEIAQSAAQAGMLYMCLISTILLQSGRSID</sequence>